<keyword evidence="2" id="KW-1185">Reference proteome</keyword>
<dbReference type="Proteomes" id="UP000680116">
    <property type="component" value="Chromosome"/>
</dbReference>
<gene>
    <name evidence="1" type="ORF">LYB30171_02215</name>
</gene>
<dbReference type="EMBL" id="OU015430">
    <property type="protein sequence ID" value="CAG4976558.1"/>
    <property type="molecule type" value="Genomic_DNA"/>
</dbReference>
<organism evidence="1 2">
    <name type="scientific">Novilysobacter luteus</name>
    <dbReference type="NCBI Taxonomy" id="2822368"/>
    <lineage>
        <taxon>Bacteria</taxon>
        <taxon>Pseudomonadati</taxon>
        <taxon>Pseudomonadota</taxon>
        <taxon>Gammaproteobacteria</taxon>
        <taxon>Lysobacterales</taxon>
        <taxon>Lysobacteraceae</taxon>
        <taxon>Novilysobacter</taxon>
    </lineage>
</organism>
<sequence length="321" mass="36132">MTETIRPMVYSFARPGEMAWRAVSRLAPAADRSEEVLTVPKPCPCGQCLGEIFASWKYGGQRGPGYRGRLGLEDFAGWEQLTSEVALTGDERRIIVAMSPNEGNIDSVQSYDSEILTAGAMQKTINPNGYGEFPAQVAAFKDKYPERYRRLFENCGWKVEREDKGWRMYYRDETGPKLKSTIRSGFEVPFSGRKSSAPLNPIVHAIASPEFQALQVSDFVKRLRLVSGLMVSDGLRLDDYFASQLGRALALDHHINRPAYVVPDLRTALTRLLEKSANPGRDPRKWSNHPEAEAALIELYAPARRMTDAGARYRKLKDRLQ</sequence>
<reference evidence="1 2" key="1">
    <citation type="submission" date="2021-04" db="EMBL/GenBank/DDBJ databases">
        <authorList>
            <person name="Rodrigo-Torres L."/>
            <person name="Arahal R. D."/>
            <person name="Lucena T."/>
        </authorList>
    </citation>
    <scope>NUCLEOTIDE SEQUENCE [LARGE SCALE GENOMIC DNA]</scope>
    <source>
        <strain evidence="1 2">CECT 30171</strain>
    </source>
</reference>
<evidence type="ECO:0000313" key="1">
    <source>
        <dbReference type="EMBL" id="CAG4976558.1"/>
    </source>
</evidence>
<evidence type="ECO:0000313" key="2">
    <source>
        <dbReference type="Proteomes" id="UP000680116"/>
    </source>
</evidence>
<name>A0ABN7QY90_9GAMM</name>
<proteinExistence type="predicted"/>
<dbReference type="RefSeq" id="WP_215218725.1">
    <property type="nucleotide sequence ID" value="NZ_OU015430.1"/>
</dbReference>
<protein>
    <submittedName>
        <fullName evidence="1">Uncharacterized protein</fullName>
    </submittedName>
</protein>
<accession>A0ABN7QY90</accession>